<dbReference type="Proteomes" id="UP001220324">
    <property type="component" value="Unassembled WGS sequence"/>
</dbReference>
<dbReference type="EMBL" id="JAQIZZ010000002">
    <property type="protein sequence ID" value="KAJ5553546.1"/>
    <property type="molecule type" value="Genomic_DNA"/>
</dbReference>
<dbReference type="AlphaFoldDB" id="A0AAD6D4K1"/>
<sequence>MAARVPRSLSQVNRRVFAGLSFRAIPRIANASARAGLLAHRNTRGLAPWTCRVTQANVTRYSHTDSTSSTDPYASIPDATAYKGSSITEKHWMSRDVAVVDALIEPKAILQFFEFTTSGVLPNGKKTDLALLAEDEVPLLVAPSSEWAPAPFNKDSRLTVQKAIERITNQKDLSGVCKIGHNIHFLKSRLWGGLAPVPASRWREKDLNNPDHFAIAHEYLTSVIAVFEYLNIPQIRTNMCDTFNKISGDFEELQDALNARRKAQGSLAKEKIDLTALWEQFIRAQYQVMTSTAHSWVLARVAELREQTMGSFNAIPAENPEGPEMEAFSKRWFDLVSVTSMADFNIWIHMDGYRGYHPPSEIVAGLHNPDLKDQDKNYGFSKLLSERLEQCIRAQNEAAKVQGPSATQSDAARLERLSLSTVVQDELREKIRGRVPSPKPPVQPWIQQLLRVQEMMQQGQDSDYCFGLAIYRAAHKLSDEQWESVQREVEAHLMSWSDDIQHADELRPLFKLHWFDCKELGFDATKPVSAARRHFQQIRSSNEWSHQIAPSVFLLIDHFNVGSYVDPEYRASFTEDKGFLKGDFQGHVLAVDADFDDSATKKESADGMANESPQDEGPEYPGQMRILGNLVWSELYPMIMLQSVRLLNFWLQAREHPWKAYTGPTVPSQIEQWEERNAIKTYMMDGFVEFLKQKDPTLAEKVKEFRKEGVI</sequence>
<reference evidence="2 3" key="1">
    <citation type="journal article" date="2023" name="IMA Fungus">
        <title>Comparative genomic study of the Penicillium genus elucidates a diverse pangenome and 15 lateral gene transfer events.</title>
        <authorList>
            <person name="Petersen C."/>
            <person name="Sorensen T."/>
            <person name="Nielsen M.R."/>
            <person name="Sondergaard T.E."/>
            <person name="Sorensen J.L."/>
            <person name="Fitzpatrick D.A."/>
            <person name="Frisvad J.C."/>
            <person name="Nielsen K.L."/>
        </authorList>
    </citation>
    <scope>NUCLEOTIDE SEQUENCE [LARGE SCALE GENOMIC DNA]</scope>
    <source>
        <strain evidence="2 3">IBT 35679</strain>
    </source>
</reference>
<evidence type="ECO:0000256" key="1">
    <source>
        <dbReference type="SAM" id="MobiDB-lite"/>
    </source>
</evidence>
<protein>
    <submittedName>
        <fullName evidence="2">Uncharacterized protein</fullName>
    </submittedName>
</protein>
<name>A0AAD6D4K1_9EURO</name>
<keyword evidence="3" id="KW-1185">Reference proteome</keyword>
<organism evidence="2 3">
    <name type="scientific">Penicillium frequentans</name>
    <dbReference type="NCBI Taxonomy" id="3151616"/>
    <lineage>
        <taxon>Eukaryota</taxon>
        <taxon>Fungi</taxon>
        <taxon>Dikarya</taxon>
        <taxon>Ascomycota</taxon>
        <taxon>Pezizomycotina</taxon>
        <taxon>Eurotiomycetes</taxon>
        <taxon>Eurotiomycetidae</taxon>
        <taxon>Eurotiales</taxon>
        <taxon>Aspergillaceae</taxon>
        <taxon>Penicillium</taxon>
    </lineage>
</organism>
<proteinExistence type="predicted"/>
<comment type="caution">
    <text evidence="2">The sequence shown here is derived from an EMBL/GenBank/DDBJ whole genome shotgun (WGS) entry which is preliminary data.</text>
</comment>
<accession>A0AAD6D4K1</accession>
<evidence type="ECO:0000313" key="2">
    <source>
        <dbReference type="EMBL" id="KAJ5553546.1"/>
    </source>
</evidence>
<feature type="region of interest" description="Disordered" evidence="1">
    <location>
        <begin position="600"/>
        <end position="620"/>
    </location>
</feature>
<gene>
    <name evidence="2" type="ORF">N7494_002924</name>
</gene>
<evidence type="ECO:0000313" key="3">
    <source>
        <dbReference type="Proteomes" id="UP001220324"/>
    </source>
</evidence>